<evidence type="ECO:0000313" key="2">
    <source>
        <dbReference type="EMBL" id="AYL36589.1"/>
    </source>
</evidence>
<accession>A0A494V0U1</accession>
<dbReference type="Proteomes" id="UP000282170">
    <property type="component" value="Chromosome"/>
</dbReference>
<proteinExistence type="predicted"/>
<keyword evidence="3" id="KW-1185">Reference proteome</keyword>
<organism evidence="2 3">
    <name type="scientific">Streptomyces fungicidicus</name>
    <dbReference type="NCBI Taxonomy" id="68203"/>
    <lineage>
        <taxon>Bacteria</taxon>
        <taxon>Bacillati</taxon>
        <taxon>Actinomycetota</taxon>
        <taxon>Actinomycetes</taxon>
        <taxon>Kitasatosporales</taxon>
        <taxon>Streptomycetaceae</taxon>
        <taxon>Streptomyces</taxon>
    </lineage>
</organism>
<feature type="region of interest" description="Disordered" evidence="1">
    <location>
        <begin position="63"/>
        <end position="86"/>
    </location>
</feature>
<evidence type="ECO:0000313" key="3">
    <source>
        <dbReference type="Proteomes" id="UP000282170"/>
    </source>
</evidence>
<evidence type="ECO:0000256" key="1">
    <source>
        <dbReference type="SAM" id="MobiDB-lite"/>
    </source>
</evidence>
<reference evidence="2 3" key="1">
    <citation type="submission" date="2017-09" db="EMBL/GenBank/DDBJ databases">
        <authorList>
            <person name="Zhang H."/>
            <person name="Hu S."/>
            <person name="Xu J."/>
            <person name="He Z."/>
        </authorList>
    </citation>
    <scope>NUCLEOTIDE SEQUENCE [LARGE SCALE GENOMIC DNA]</scope>
    <source>
        <strain evidence="2 3">TXX3120</strain>
    </source>
</reference>
<gene>
    <name evidence="2" type="ORF">CNQ36_14825</name>
</gene>
<name>A0A494V0U1_9ACTN</name>
<protein>
    <submittedName>
        <fullName evidence="2">Uncharacterized protein</fullName>
    </submittedName>
</protein>
<dbReference type="KEGG" id="sfug:CNQ36_14825"/>
<dbReference type="EMBL" id="CP023407">
    <property type="protein sequence ID" value="AYL36589.1"/>
    <property type="molecule type" value="Genomic_DNA"/>
</dbReference>
<dbReference type="AlphaFoldDB" id="A0A494V0U1"/>
<sequence>MVGAEMTRSGRRDWQRELEAEVTPCGEVLAGHAFVPGVPGTPPKAVDDWARGLDAYDAASRALHRRRQNKDVQRSPEPRTPPDRVGLPFLLSSAAATLYLIPGRLLMILLS</sequence>
<feature type="compositionally biased region" description="Basic and acidic residues" evidence="1">
    <location>
        <begin position="69"/>
        <end position="82"/>
    </location>
</feature>